<comment type="caution">
    <text evidence="1">The sequence shown here is derived from an EMBL/GenBank/DDBJ whole genome shotgun (WGS) entry which is preliminary data.</text>
</comment>
<accession>X0VIB2</accession>
<gene>
    <name evidence="1" type="ORF">S01H1_56382</name>
</gene>
<dbReference type="AlphaFoldDB" id="X0VIB2"/>
<protein>
    <submittedName>
        <fullName evidence="1">Uncharacterized protein</fullName>
    </submittedName>
</protein>
<reference evidence="1" key="1">
    <citation type="journal article" date="2014" name="Front. Microbiol.">
        <title>High frequency of phylogenetically diverse reductive dehalogenase-homologous genes in deep subseafloor sedimentary metagenomes.</title>
        <authorList>
            <person name="Kawai M."/>
            <person name="Futagami T."/>
            <person name="Toyoda A."/>
            <person name="Takaki Y."/>
            <person name="Nishi S."/>
            <person name="Hori S."/>
            <person name="Arai W."/>
            <person name="Tsubouchi T."/>
            <person name="Morono Y."/>
            <person name="Uchiyama I."/>
            <person name="Ito T."/>
            <person name="Fujiyama A."/>
            <person name="Inagaki F."/>
            <person name="Takami H."/>
        </authorList>
    </citation>
    <scope>NUCLEOTIDE SEQUENCE</scope>
    <source>
        <strain evidence="1">Expedition CK06-06</strain>
    </source>
</reference>
<organism evidence="1">
    <name type="scientific">marine sediment metagenome</name>
    <dbReference type="NCBI Taxonomy" id="412755"/>
    <lineage>
        <taxon>unclassified sequences</taxon>
        <taxon>metagenomes</taxon>
        <taxon>ecological metagenomes</taxon>
    </lineage>
</organism>
<evidence type="ECO:0000313" key="1">
    <source>
        <dbReference type="EMBL" id="GAG18024.1"/>
    </source>
</evidence>
<name>X0VIB2_9ZZZZ</name>
<proteinExistence type="predicted"/>
<dbReference type="EMBL" id="BARS01036709">
    <property type="protein sequence ID" value="GAG18024.1"/>
    <property type="molecule type" value="Genomic_DNA"/>
</dbReference>
<sequence>MLRKAIVDAIDELMMKKTLMCIYTIDEIYKLAENLFNNNREKYTEYYYNKKINTQYGLNTQYGSNANQYPISLKC</sequence>